<evidence type="ECO:0000256" key="5">
    <source>
        <dbReference type="ARBA" id="ARBA00022833"/>
    </source>
</evidence>
<comment type="subcellular location">
    <subcellularLocation>
        <location evidence="1">Nucleus</location>
    </subcellularLocation>
</comment>
<dbReference type="SMART" id="SM00501">
    <property type="entry name" value="BRIGHT"/>
    <property type="match status" value="1"/>
</dbReference>
<dbReference type="GO" id="GO:0003677">
    <property type="term" value="F:DNA binding"/>
    <property type="evidence" value="ECO:0007669"/>
    <property type="project" value="InterPro"/>
</dbReference>
<dbReference type="InterPro" id="IPR011011">
    <property type="entry name" value="Znf_FYVE_PHD"/>
</dbReference>
<dbReference type="CDD" id="cd15489">
    <property type="entry name" value="PHD_SF"/>
    <property type="match status" value="1"/>
</dbReference>
<evidence type="ECO:0000256" key="6">
    <source>
        <dbReference type="ARBA" id="ARBA00023242"/>
    </source>
</evidence>
<evidence type="ECO:0000259" key="10">
    <source>
        <dbReference type="PROSITE" id="PS51011"/>
    </source>
</evidence>
<protein>
    <recommendedName>
        <fullName evidence="15">[Histone H3]-trimethyl-L-lysine(4) demethylase</fullName>
    </recommendedName>
</protein>
<dbReference type="Proteomes" id="UP000290289">
    <property type="component" value="Chromosome 14"/>
</dbReference>
<evidence type="ECO:0000259" key="11">
    <source>
        <dbReference type="PROSITE" id="PS51183"/>
    </source>
</evidence>
<feature type="domain" description="JmjN" evidence="11">
    <location>
        <begin position="60"/>
        <end position="101"/>
    </location>
</feature>
<comment type="caution">
    <text evidence="13">The sequence shown here is derived from an EMBL/GenBank/DDBJ whole genome shotgun (WGS) entry which is preliminary data.</text>
</comment>
<dbReference type="SMART" id="SM01014">
    <property type="entry name" value="ARID"/>
    <property type="match status" value="1"/>
</dbReference>
<dbReference type="Pfam" id="PF02373">
    <property type="entry name" value="JmjC"/>
    <property type="match status" value="1"/>
</dbReference>
<dbReference type="PANTHER" id="PTHR10694">
    <property type="entry name" value="LYSINE-SPECIFIC DEMETHYLASE"/>
    <property type="match status" value="1"/>
</dbReference>
<keyword evidence="3" id="KW-0677">Repeat</keyword>
<feature type="domain" description="ARID" evidence="10">
    <location>
        <begin position="127"/>
        <end position="221"/>
    </location>
</feature>
<dbReference type="PROSITE" id="PS51184">
    <property type="entry name" value="JMJC"/>
    <property type="match status" value="1"/>
</dbReference>
<dbReference type="Gene3D" id="3.30.40.10">
    <property type="entry name" value="Zinc/RING finger domain, C3HC4 (zinc finger)"/>
    <property type="match status" value="2"/>
</dbReference>
<dbReference type="FunFam" id="2.60.120.650:FF:000042">
    <property type="entry name" value="Transcription factor jumonji (JmjC) domain-containing protein"/>
    <property type="match status" value="1"/>
</dbReference>
<dbReference type="GO" id="GO:0032452">
    <property type="term" value="F:histone demethylase activity"/>
    <property type="evidence" value="ECO:0007669"/>
    <property type="project" value="TreeGrafter"/>
</dbReference>
<dbReference type="SMART" id="SM00545">
    <property type="entry name" value="JmjN"/>
    <property type="match status" value="1"/>
</dbReference>
<keyword evidence="4 7" id="KW-0863">Zinc-finger</keyword>
<evidence type="ECO:0000256" key="2">
    <source>
        <dbReference type="ARBA" id="ARBA00022723"/>
    </source>
</evidence>
<dbReference type="SMART" id="SM00558">
    <property type="entry name" value="JmjC"/>
    <property type="match status" value="1"/>
</dbReference>
<dbReference type="PANTHER" id="PTHR10694:SF133">
    <property type="entry name" value="LYSINE-SPECIFIC DEMETHYLASE JMJ17"/>
    <property type="match status" value="1"/>
</dbReference>
<dbReference type="InterPro" id="IPR001965">
    <property type="entry name" value="Znf_PHD"/>
</dbReference>
<keyword evidence="5" id="KW-0862">Zinc</keyword>
<organism evidence="13 14">
    <name type="scientific">Malus domestica</name>
    <name type="common">Apple</name>
    <name type="synonym">Pyrus malus</name>
    <dbReference type="NCBI Taxonomy" id="3750"/>
    <lineage>
        <taxon>Eukaryota</taxon>
        <taxon>Viridiplantae</taxon>
        <taxon>Streptophyta</taxon>
        <taxon>Embryophyta</taxon>
        <taxon>Tracheophyta</taxon>
        <taxon>Spermatophyta</taxon>
        <taxon>Magnoliopsida</taxon>
        <taxon>eudicotyledons</taxon>
        <taxon>Gunneridae</taxon>
        <taxon>Pentapetalae</taxon>
        <taxon>rosids</taxon>
        <taxon>fabids</taxon>
        <taxon>Rosales</taxon>
        <taxon>Rosaceae</taxon>
        <taxon>Amygdaloideae</taxon>
        <taxon>Maleae</taxon>
        <taxon>Malus</taxon>
    </lineage>
</organism>
<dbReference type="InterPro" id="IPR019786">
    <property type="entry name" value="Zinc_finger_PHD-type_CS"/>
</dbReference>
<evidence type="ECO:0000313" key="13">
    <source>
        <dbReference type="EMBL" id="RXH76998.1"/>
    </source>
</evidence>
<keyword evidence="2" id="KW-0479">Metal-binding</keyword>
<feature type="domain" description="PHD-type" evidence="9">
    <location>
        <begin position="274"/>
        <end position="324"/>
    </location>
</feature>
<evidence type="ECO:0000313" key="14">
    <source>
        <dbReference type="Proteomes" id="UP000290289"/>
    </source>
</evidence>
<evidence type="ECO:0000256" key="1">
    <source>
        <dbReference type="ARBA" id="ARBA00004123"/>
    </source>
</evidence>
<feature type="domain" description="JmjC" evidence="12">
    <location>
        <begin position="392"/>
        <end position="554"/>
    </location>
</feature>
<dbReference type="InterPro" id="IPR001606">
    <property type="entry name" value="ARID_dom"/>
</dbReference>
<dbReference type="SUPFAM" id="SSF46774">
    <property type="entry name" value="ARID-like"/>
    <property type="match status" value="1"/>
</dbReference>
<dbReference type="GO" id="GO:0010468">
    <property type="term" value="P:regulation of gene expression"/>
    <property type="evidence" value="ECO:0007669"/>
    <property type="project" value="UniProtKB-ARBA"/>
</dbReference>
<dbReference type="Pfam" id="PF08429">
    <property type="entry name" value="PLU-1"/>
    <property type="match status" value="1"/>
</dbReference>
<evidence type="ECO:0000259" key="12">
    <source>
        <dbReference type="PROSITE" id="PS51184"/>
    </source>
</evidence>
<accession>A0A498HZG3</accession>
<dbReference type="CDD" id="cd16100">
    <property type="entry name" value="ARID"/>
    <property type="match status" value="1"/>
</dbReference>
<dbReference type="Pfam" id="PF02928">
    <property type="entry name" value="zf-C5HC2"/>
    <property type="match status" value="1"/>
</dbReference>
<proteinExistence type="predicted"/>
<dbReference type="SMART" id="SM00249">
    <property type="entry name" value="PHD"/>
    <property type="match status" value="3"/>
</dbReference>
<dbReference type="SUPFAM" id="SSF51197">
    <property type="entry name" value="Clavaminate synthase-like"/>
    <property type="match status" value="1"/>
</dbReference>
<evidence type="ECO:0000259" key="9">
    <source>
        <dbReference type="PROSITE" id="PS50016"/>
    </source>
</evidence>
<dbReference type="GO" id="GO:0008270">
    <property type="term" value="F:zinc ion binding"/>
    <property type="evidence" value="ECO:0007669"/>
    <property type="project" value="UniProtKB-KW"/>
</dbReference>
<dbReference type="InterPro" id="IPR004198">
    <property type="entry name" value="Znf_C5HC2"/>
</dbReference>
<dbReference type="GO" id="GO:0005634">
    <property type="term" value="C:nucleus"/>
    <property type="evidence" value="ECO:0007669"/>
    <property type="project" value="UniProtKB-SubCell"/>
</dbReference>
<dbReference type="PROSITE" id="PS50016">
    <property type="entry name" value="ZF_PHD_2"/>
    <property type="match status" value="1"/>
</dbReference>
<dbReference type="InterPro" id="IPR036431">
    <property type="entry name" value="ARID_dom_sf"/>
</dbReference>
<feature type="region of interest" description="Disordered" evidence="8">
    <location>
        <begin position="1795"/>
        <end position="1819"/>
    </location>
</feature>
<dbReference type="Pfam" id="PF00628">
    <property type="entry name" value="PHD"/>
    <property type="match status" value="2"/>
</dbReference>
<evidence type="ECO:0000256" key="7">
    <source>
        <dbReference type="PROSITE-ProRule" id="PRU00146"/>
    </source>
</evidence>
<evidence type="ECO:0008006" key="15">
    <source>
        <dbReference type="Google" id="ProtNLM"/>
    </source>
</evidence>
<dbReference type="Pfam" id="PF02375">
    <property type="entry name" value="JmjN"/>
    <property type="match status" value="1"/>
</dbReference>
<evidence type="ECO:0000256" key="3">
    <source>
        <dbReference type="ARBA" id="ARBA00022737"/>
    </source>
</evidence>
<keyword evidence="6" id="KW-0539">Nucleus</keyword>
<dbReference type="GO" id="GO:0000785">
    <property type="term" value="C:chromatin"/>
    <property type="evidence" value="ECO:0007669"/>
    <property type="project" value="TreeGrafter"/>
</dbReference>
<dbReference type="InterPro" id="IPR003347">
    <property type="entry name" value="JmjC_dom"/>
</dbReference>
<dbReference type="InterPro" id="IPR003349">
    <property type="entry name" value="JmjN"/>
</dbReference>
<dbReference type="SUPFAM" id="SSF57903">
    <property type="entry name" value="FYVE/PHD zinc finger"/>
    <property type="match status" value="3"/>
</dbReference>
<dbReference type="CDD" id="cd15543">
    <property type="entry name" value="PHD_RSF1"/>
    <property type="match status" value="1"/>
</dbReference>
<sequence length="1864" mass="211319">MGDPLGSSRVSSQKQNREGVVLRICVAVLMGKGKPRAVEKGVVGQNLSVTASGSLNIPSAPVYYPSEDEFRDPLEYIYKIRPEAEAYGICRIVPPKCWKPPFALDLDLFTFPTKTQAIHQLQVRPASCDSKTFELEYSRFWEDHCGKKLRKRVVFEGEELDLCKLFNAVKRYGGYDKVVKGKKWAEVARFVTPLIKISECSKHVLCQLYRDHLFDYEKYYNKLNKEGARRCKRVMPVEKSGQSFECSSSKRRRVNNGGEKVKVGKVEKEDEEHDQICEQCRSGLHGEVMLLCDRCNKGWHIYCLSPPLKQVPPGNWYCLDCLNSDKDSFGFVPGKQFSLEVFRRMANRSKRKWFGAGSASRVQIEKKFWEIVEGSVGEVEVKYGSDLDTSIYGSGFPRVNDQKPESAEAKIWDEYCSSPWNLNNLPKLKGSVLQAVHHNIAGVMVPWLGEPKCWYSVPGSEASAFEKVMRNSLPDLFDAQPDLLFQLVTMLNPSVLQENGVPVYSVLQEPGNFVITFPRSYHGGFNLGLNCAEAVNFAPADWLPHGGFGAGLYQLYHKTAVLSHEELVCVLAKKSDCDSRVSTYLKKELTRIYNKEKTWRERLWRKGIIRSSLMSSRTCPEYVGTEEDPTCIICQQYLFLSAVVCRCRPSAFVCLEHWEHLCECKSRRLRLLYRHSLAELHELVLEMDKHGFEETTQSRTIRRHISCTDEPTALTKKVKGGHATFAQLAEQWLLRSCKISQNPFSRDEYVSLLKEAEQFLWAGSEMNPVRETTKNLIRFQKWAEGVRDCLSKLETWSSHHGNNIEKVHLDYINELLSFDAVPCYETGHHNLKGYAEKAKMLIQEIESAMSSCLKISELKLLYSRACELPVYVKESENLLQKISSAEVLMEGIRKCISETRTAAIGIDVVYNLKSEISELQVELPDMDRLSDLLRTAESWRARCGEILKGPISLEDVEALLKQLDGFTVNTPELKLLKQYHIDTVSWISRLNAVLVNIHKREDQTNVVNELMLILTDGASLKIKVDQLSIVEFELKKAQCREKALRMRDTKLSLDFIQEVMMEARMLHVEGEKLFVDMSEVLAVAMLWEERAKYILAHKAQISDFEDVIRSSEDIHVHLSSLHDVKDALSKAKIWLRKSKPFLMTSPVVSVSSSLLNVDTLKELVSESKPLKVSLKEIRMLETVLMNCKEWENGACCLLQDTRCLFDMRIVDDGTRDGLLSKIEHLIARIKSMGSTGLSLSFDFGELVKLKEACSVLQWCKKALSFSIGVPPLEDVENLASAAENLCGTFAPSALWGSLVEGLKWLEHATKVISASCNSKRCTLSEAEEVLSKSQSISVSFPLMVGQLECAIQKHMSWLEQVHQLFSLRPGERSWSLTLQLKELGVSAAFSCTELDLIVSEVERVESWKQQCMDIFRIVVGDDNSLLGGLEKIGQTLKRCIHIYEKPHGLKESSSFACCSSGSLDQEFLTCSSCKDCYHLRCLGSSMVGGKHAEYECPCCRYLVSGTSSRSGLSTLKLGGMRPELQKIIEHLSERDVLKEVLKQALACKSRLTELVDFALAYSDKDLSVLVEKLTTALKAREMQGVHDHEGDINLMLALSRYSWKVRVNRLLEGSQKPTIQQVQQQLKEGAALNIPPSDYYWQKLTEVRIIGLQWADTAKKVAADSGALPLDKVFELVSEGENLPVRLEKELKLLKARSMLYCICRKPYDQRAMIACDQCNEWYHFDCIKLRSTPKVYICPACQPLGEELSCEPAVDQERSVWSPPNLLYPIPCVSNNWFSQNACFDRCTDAKSVEPKTPSPTHAKCRTNPKKAESGLAQKNPNNVYRCSSGIERLWWRNRKPFRRAAKRRAKLDSLSLFSHLQG</sequence>
<dbReference type="InterPro" id="IPR013083">
    <property type="entry name" value="Znf_RING/FYVE/PHD"/>
</dbReference>
<dbReference type="EMBL" id="RDQH01000340">
    <property type="protein sequence ID" value="RXH76998.1"/>
    <property type="molecule type" value="Genomic_DNA"/>
</dbReference>
<dbReference type="Gene3D" id="2.60.120.650">
    <property type="entry name" value="Cupin"/>
    <property type="match status" value="3"/>
</dbReference>
<evidence type="ECO:0000256" key="4">
    <source>
        <dbReference type="ARBA" id="ARBA00022771"/>
    </source>
</evidence>
<dbReference type="Pfam" id="PF01388">
    <property type="entry name" value="ARID"/>
    <property type="match status" value="1"/>
</dbReference>
<dbReference type="PROSITE" id="PS51011">
    <property type="entry name" value="ARID"/>
    <property type="match status" value="1"/>
</dbReference>
<name>A0A498HZG3_MALDO</name>
<dbReference type="PROSITE" id="PS51183">
    <property type="entry name" value="JMJN"/>
    <property type="match status" value="1"/>
</dbReference>
<reference evidence="13 14" key="1">
    <citation type="submission" date="2018-10" db="EMBL/GenBank/DDBJ databases">
        <title>A high-quality apple genome assembly.</title>
        <authorList>
            <person name="Hu J."/>
        </authorList>
    </citation>
    <scope>NUCLEOTIDE SEQUENCE [LARGE SCALE GENOMIC DNA]</scope>
    <source>
        <strain evidence="14">cv. HFTH1</strain>
        <tissue evidence="13">Young leaf</tissue>
    </source>
</reference>
<dbReference type="InterPro" id="IPR019787">
    <property type="entry name" value="Znf_PHD-finger"/>
</dbReference>
<dbReference type="STRING" id="3750.A0A498HZG3"/>
<gene>
    <name evidence="13" type="ORF">DVH24_019886</name>
</gene>
<dbReference type="PROSITE" id="PS01359">
    <property type="entry name" value="ZF_PHD_1"/>
    <property type="match status" value="2"/>
</dbReference>
<keyword evidence="14" id="KW-1185">Reference proteome</keyword>
<evidence type="ECO:0000256" key="8">
    <source>
        <dbReference type="SAM" id="MobiDB-lite"/>
    </source>
</evidence>
<dbReference type="InterPro" id="IPR013637">
    <property type="entry name" value="Lys_sp_deMease-like_dom"/>
</dbReference>